<reference evidence="1 2" key="1">
    <citation type="journal article" date="2014" name="ISME J.">
        <title>Ecophysiology of Thioploca ingrica as revealed by the complete genome sequence supplemented with proteomic evidence.</title>
        <authorList>
            <person name="Kojima H."/>
            <person name="Ogura Y."/>
            <person name="Yamamoto N."/>
            <person name="Togashi T."/>
            <person name="Mori H."/>
            <person name="Watanabe T."/>
            <person name="Nemoto F."/>
            <person name="Kurokawa K."/>
            <person name="Hayashi T."/>
            <person name="Fukui M."/>
        </authorList>
    </citation>
    <scope>NUCLEOTIDE SEQUENCE [LARGE SCALE GENOMIC DNA]</scope>
</reference>
<accession>A0A090BV74</accession>
<protein>
    <submittedName>
        <fullName evidence="1">Uncharacterized protein</fullName>
    </submittedName>
</protein>
<organism evidence="1 2">
    <name type="scientific">Thioploca ingrica</name>
    <dbReference type="NCBI Taxonomy" id="40754"/>
    <lineage>
        <taxon>Bacteria</taxon>
        <taxon>Pseudomonadati</taxon>
        <taxon>Pseudomonadota</taxon>
        <taxon>Gammaproteobacteria</taxon>
        <taxon>Thiotrichales</taxon>
        <taxon>Thiotrichaceae</taxon>
        <taxon>Thioploca</taxon>
    </lineage>
</organism>
<sequence>MKNQNGKPISIAAVGMDPKTRRILEMVFRGPGKDDYVLVEQIQLAQACIFDLDSLDAVHCWQDYRTQYPQMPTIILSLHHKDIAGTVYVKKPIEVHLLLTALSKIRKLLDKLAISITANNPTDKKNTANPISVPTDTKLATEIAVEEEEELIHQFCGYNQDINLTSSPEIEKIYYNPEQYLQGFFEKAFTAGQRLEEGGILIEGLYTPVILLPRQNQLLCGCELGSSKLRTMTLLPLAKNRLHLANLSDAEIIHYLSVYQLGGQPLENFLWQVALWTARGRIPKGTDLHKDVILLHWPNFTRLVVTPHALKISAFWTAQPHSLLETANILNIPQRYVFAFYSAAHALKLAFVDRRATQRTAKLTPNEKRGLFQRILARLRNQE</sequence>
<name>A0A090BV74_9GAMM</name>
<evidence type="ECO:0000313" key="1">
    <source>
        <dbReference type="EMBL" id="BAP56361.1"/>
    </source>
</evidence>
<dbReference type="OrthoDB" id="3212305at2"/>
<dbReference type="Proteomes" id="UP000031623">
    <property type="component" value="Chromosome"/>
</dbReference>
<dbReference type="EMBL" id="AP014633">
    <property type="protein sequence ID" value="BAP56361.1"/>
    <property type="molecule type" value="Genomic_DNA"/>
</dbReference>
<dbReference type="HOGENOM" id="CLU_690438_0_0_6"/>
<evidence type="ECO:0000313" key="2">
    <source>
        <dbReference type="Proteomes" id="UP000031623"/>
    </source>
</evidence>
<dbReference type="AlphaFoldDB" id="A0A090BV74"/>
<dbReference type="STRING" id="40754.THII_2064"/>
<proteinExistence type="predicted"/>
<dbReference type="KEGG" id="tig:THII_2064"/>
<keyword evidence="2" id="KW-1185">Reference proteome</keyword>
<gene>
    <name evidence="1" type="ORF">THII_2064</name>
</gene>